<gene>
    <name evidence="2" type="ORF">KFK09_006626</name>
</gene>
<accession>A0A8T3BUZ7</accession>
<evidence type="ECO:0000313" key="2">
    <source>
        <dbReference type="EMBL" id="KAI0519184.1"/>
    </source>
</evidence>
<dbReference type="AlphaFoldDB" id="A0A8T3BUZ7"/>
<feature type="compositionally biased region" description="Basic and acidic residues" evidence="1">
    <location>
        <begin position="62"/>
        <end position="76"/>
    </location>
</feature>
<protein>
    <submittedName>
        <fullName evidence="2">Uncharacterized protein</fullName>
    </submittedName>
</protein>
<feature type="compositionally biased region" description="Polar residues" evidence="1">
    <location>
        <begin position="81"/>
        <end position="90"/>
    </location>
</feature>
<keyword evidence="3" id="KW-1185">Reference proteome</keyword>
<proteinExistence type="predicted"/>
<comment type="caution">
    <text evidence="2">The sequence shown here is derived from an EMBL/GenBank/DDBJ whole genome shotgun (WGS) entry which is preliminary data.</text>
</comment>
<evidence type="ECO:0000256" key="1">
    <source>
        <dbReference type="SAM" id="MobiDB-lite"/>
    </source>
</evidence>
<reference evidence="2" key="1">
    <citation type="journal article" date="2022" name="Front. Genet.">
        <title>Chromosome-Scale Assembly of the Dendrobium nobile Genome Provides Insights Into the Molecular Mechanism of the Biosynthesis of the Medicinal Active Ingredient of Dendrobium.</title>
        <authorList>
            <person name="Xu Q."/>
            <person name="Niu S.-C."/>
            <person name="Li K.-L."/>
            <person name="Zheng P.-J."/>
            <person name="Zhang X.-J."/>
            <person name="Jia Y."/>
            <person name="Liu Y."/>
            <person name="Niu Y.-X."/>
            <person name="Yu L.-H."/>
            <person name="Chen D.-F."/>
            <person name="Zhang G.-Q."/>
        </authorList>
    </citation>
    <scope>NUCLEOTIDE SEQUENCE</scope>
    <source>
        <tissue evidence="2">Leaf</tissue>
    </source>
</reference>
<feature type="region of interest" description="Disordered" evidence="1">
    <location>
        <begin position="45"/>
        <end position="107"/>
    </location>
</feature>
<organism evidence="2 3">
    <name type="scientific">Dendrobium nobile</name>
    <name type="common">Orchid</name>
    <dbReference type="NCBI Taxonomy" id="94219"/>
    <lineage>
        <taxon>Eukaryota</taxon>
        <taxon>Viridiplantae</taxon>
        <taxon>Streptophyta</taxon>
        <taxon>Embryophyta</taxon>
        <taxon>Tracheophyta</taxon>
        <taxon>Spermatophyta</taxon>
        <taxon>Magnoliopsida</taxon>
        <taxon>Liliopsida</taxon>
        <taxon>Asparagales</taxon>
        <taxon>Orchidaceae</taxon>
        <taxon>Epidendroideae</taxon>
        <taxon>Malaxideae</taxon>
        <taxon>Dendrobiinae</taxon>
        <taxon>Dendrobium</taxon>
    </lineage>
</organism>
<dbReference type="EMBL" id="JAGYWB010000006">
    <property type="protein sequence ID" value="KAI0519184.1"/>
    <property type="molecule type" value="Genomic_DNA"/>
</dbReference>
<sequence>MKKCILLHPFCLLPENEKIHFKPNDLLASSINPFKADFLRTEKAKTTTNKKRMNAASNKTYEQMERRCNPTSREKLLPQTHPGSLRTTEQAGADATEHEKGRARDFM</sequence>
<evidence type="ECO:0000313" key="3">
    <source>
        <dbReference type="Proteomes" id="UP000829196"/>
    </source>
</evidence>
<feature type="compositionally biased region" description="Basic and acidic residues" evidence="1">
    <location>
        <begin position="95"/>
        <end position="107"/>
    </location>
</feature>
<dbReference type="Proteomes" id="UP000829196">
    <property type="component" value="Unassembled WGS sequence"/>
</dbReference>
<name>A0A8T3BUZ7_DENNO</name>